<dbReference type="InterPro" id="IPR038441">
    <property type="entry name" value="THAP_Znf_sf"/>
</dbReference>
<keyword evidence="8" id="KW-1185">Reference proteome</keyword>
<evidence type="ECO:0000313" key="7">
    <source>
        <dbReference type="EMBL" id="KAL1494719.1"/>
    </source>
</evidence>
<dbReference type="GO" id="GO:0003677">
    <property type="term" value="F:DNA binding"/>
    <property type="evidence" value="ECO:0007669"/>
    <property type="project" value="UniProtKB-UniRule"/>
</dbReference>
<dbReference type="InterPro" id="IPR006612">
    <property type="entry name" value="THAP_Znf"/>
</dbReference>
<dbReference type="GO" id="GO:0008270">
    <property type="term" value="F:zinc ion binding"/>
    <property type="evidence" value="ECO:0007669"/>
    <property type="project" value="UniProtKB-KW"/>
</dbReference>
<evidence type="ECO:0000256" key="3">
    <source>
        <dbReference type="ARBA" id="ARBA00022833"/>
    </source>
</evidence>
<name>A0ABD1EJL7_HYPHA</name>
<dbReference type="SMART" id="SM00980">
    <property type="entry name" value="THAP"/>
    <property type="match status" value="1"/>
</dbReference>
<dbReference type="SUPFAM" id="SSF57716">
    <property type="entry name" value="Glucocorticoid receptor-like (DNA-binding domain)"/>
    <property type="match status" value="1"/>
</dbReference>
<dbReference type="EMBL" id="JBDJPC010000007">
    <property type="protein sequence ID" value="KAL1494719.1"/>
    <property type="molecule type" value="Genomic_DNA"/>
</dbReference>
<organism evidence="7 8">
    <name type="scientific">Hypothenemus hampei</name>
    <name type="common">Coffee berry borer</name>
    <dbReference type="NCBI Taxonomy" id="57062"/>
    <lineage>
        <taxon>Eukaryota</taxon>
        <taxon>Metazoa</taxon>
        <taxon>Ecdysozoa</taxon>
        <taxon>Arthropoda</taxon>
        <taxon>Hexapoda</taxon>
        <taxon>Insecta</taxon>
        <taxon>Pterygota</taxon>
        <taxon>Neoptera</taxon>
        <taxon>Endopterygota</taxon>
        <taxon>Coleoptera</taxon>
        <taxon>Polyphaga</taxon>
        <taxon>Cucujiformia</taxon>
        <taxon>Curculionidae</taxon>
        <taxon>Scolytinae</taxon>
        <taxon>Hypothenemus</taxon>
    </lineage>
</organism>
<sequence length="188" mass="21852">MSDHGICLVCGYKNHEVKKLHYFPRNINKSKTWQEAMGIQFVGTSLRNYRICNRHFNVDSYKNLTSHELRLDAIPTLFSAKPSCSLINDPPVAMSDSTQWENQPIKAQEVAKYGIFKKRNITPRESKLMNIIIKKEGYIRKLKYLSKKRGRDLKALSNLAESNEVRNIKNIYSNFRKVTMHNFDSVVV</sequence>
<dbReference type="Pfam" id="PF05485">
    <property type="entry name" value="THAP"/>
    <property type="match status" value="1"/>
</dbReference>
<evidence type="ECO:0000256" key="4">
    <source>
        <dbReference type="ARBA" id="ARBA00023125"/>
    </source>
</evidence>
<dbReference type="AlphaFoldDB" id="A0ABD1EJL7"/>
<keyword evidence="4 5" id="KW-0238">DNA-binding</keyword>
<dbReference type="PROSITE" id="PS50950">
    <property type="entry name" value="ZF_THAP"/>
    <property type="match status" value="1"/>
</dbReference>
<keyword evidence="3" id="KW-0862">Zinc</keyword>
<dbReference type="Gene3D" id="6.20.210.20">
    <property type="entry name" value="THAP domain"/>
    <property type="match status" value="1"/>
</dbReference>
<protein>
    <recommendedName>
        <fullName evidence="6">THAP-type domain-containing protein</fullName>
    </recommendedName>
</protein>
<accession>A0ABD1EJL7</accession>
<keyword evidence="2 5" id="KW-0863">Zinc-finger</keyword>
<gene>
    <name evidence="7" type="ORF">ABEB36_010270</name>
</gene>
<comment type="caution">
    <text evidence="7">The sequence shown here is derived from an EMBL/GenBank/DDBJ whole genome shotgun (WGS) entry which is preliminary data.</text>
</comment>
<proteinExistence type="predicted"/>
<evidence type="ECO:0000256" key="2">
    <source>
        <dbReference type="ARBA" id="ARBA00022771"/>
    </source>
</evidence>
<dbReference type="SMART" id="SM00692">
    <property type="entry name" value="DM3"/>
    <property type="match status" value="1"/>
</dbReference>
<dbReference type="Proteomes" id="UP001566132">
    <property type="component" value="Unassembled WGS sequence"/>
</dbReference>
<evidence type="ECO:0000256" key="1">
    <source>
        <dbReference type="ARBA" id="ARBA00022723"/>
    </source>
</evidence>
<reference evidence="7 8" key="1">
    <citation type="submission" date="2024-05" db="EMBL/GenBank/DDBJ databases">
        <title>Genetic variation in Jamaican populations of the coffee berry borer (Hypothenemus hampei).</title>
        <authorList>
            <person name="Errbii M."/>
            <person name="Myrie A."/>
        </authorList>
    </citation>
    <scope>NUCLEOTIDE SEQUENCE [LARGE SCALE GENOMIC DNA]</scope>
    <source>
        <strain evidence="7">JA-Hopewell-2020-01-JO</strain>
        <tissue evidence="7">Whole body</tissue>
    </source>
</reference>
<evidence type="ECO:0000256" key="5">
    <source>
        <dbReference type="PROSITE-ProRule" id="PRU00309"/>
    </source>
</evidence>
<evidence type="ECO:0000313" key="8">
    <source>
        <dbReference type="Proteomes" id="UP001566132"/>
    </source>
</evidence>
<keyword evidence="1" id="KW-0479">Metal-binding</keyword>
<feature type="domain" description="THAP-type" evidence="6">
    <location>
        <begin position="1"/>
        <end position="78"/>
    </location>
</feature>
<evidence type="ECO:0000259" key="6">
    <source>
        <dbReference type="PROSITE" id="PS50950"/>
    </source>
</evidence>